<keyword evidence="10" id="KW-1185">Reference proteome</keyword>
<dbReference type="GO" id="GO:0030313">
    <property type="term" value="C:cell envelope"/>
    <property type="evidence" value="ECO:0007669"/>
    <property type="project" value="UniProtKB-SubCell"/>
</dbReference>
<dbReference type="InterPro" id="IPR000914">
    <property type="entry name" value="SBP_5_dom"/>
</dbReference>
<proteinExistence type="inferred from homology"/>
<dbReference type="RefSeq" id="WP_341467957.1">
    <property type="nucleotide sequence ID" value="NZ_CP128399.1"/>
</dbReference>
<name>A0A8T7M3Q7_9CHLR</name>
<dbReference type="Gene3D" id="3.10.105.10">
    <property type="entry name" value="Dipeptide-binding Protein, Domain 3"/>
    <property type="match status" value="1"/>
</dbReference>
<evidence type="ECO:0000256" key="2">
    <source>
        <dbReference type="ARBA" id="ARBA00005695"/>
    </source>
</evidence>
<dbReference type="Proteomes" id="UP000521676">
    <property type="component" value="Unassembled WGS sequence"/>
</dbReference>
<evidence type="ECO:0000256" key="3">
    <source>
        <dbReference type="ARBA" id="ARBA00022448"/>
    </source>
</evidence>
<comment type="subcellular location">
    <subcellularLocation>
        <location evidence="1">Cell envelope</location>
    </subcellularLocation>
</comment>
<organism evidence="7 9">
    <name type="scientific">Candidatus Chlorohelix allophototropha</name>
    <dbReference type="NCBI Taxonomy" id="3003348"/>
    <lineage>
        <taxon>Bacteria</taxon>
        <taxon>Bacillati</taxon>
        <taxon>Chloroflexota</taxon>
        <taxon>Chloroflexia</taxon>
        <taxon>Candidatus Chloroheliales</taxon>
        <taxon>Candidatus Chloroheliaceae</taxon>
        <taxon>Candidatus Chlorohelix</taxon>
    </lineage>
</organism>
<dbReference type="InterPro" id="IPR039424">
    <property type="entry name" value="SBP_5"/>
</dbReference>
<dbReference type="SUPFAM" id="SSF53850">
    <property type="entry name" value="Periplasmic binding protein-like II"/>
    <property type="match status" value="1"/>
</dbReference>
<evidence type="ECO:0000256" key="4">
    <source>
        <dbReference type="ARBA" id="ARBA00022729"/>
    </source>
</evidence>
<dbReference type="GO" id="GO:0015833">
    <property type="term" value="P:peptide transport"/>
    <property type="evidence" value="ECO:0007669"/>
    <property type="project" value="TreeGrafter"/>
</dbReference>
<dbReference type="Pfam" id="PF00496">
    <property type="entry name" value="SBP_bac_5"/>
    <property type="match status" value="1"/>
</dbReference>
<dbReference type="PANTHER" id="PTHR30290:SF10">
    <property type="entry name" value="PERIPLASMIC OLIGOPEPTIDE-BINDING PROTEIN-RELATED"/>
    <property type="match status" value="1"/>
</dbReference>
<dbReference type="PROSITE" id="PS51257">
    <property type="entry name" value="PROKAR_LIPOPROTEIN"/>
    <property type="match status" value="1"/>
</dbReference>
<dbReference type="EMBL" id="CP128399">
    <property type="protein sequence ID" value="WJW66076.1"/>
    <property type="molecule type" value="Genomic_DNA"/>
</dbReference>
<dbReference type="Proteomes" id="UP001431572">
    <property type="component" value="Chromosome 1"/>
</dbReference>
<reference evidence="8" key="2">
    <citation type="journal article" date="2024" name="Nature">
        <title>Anoxygenic phototroph of the Chloroflexota uses a type I reaction centre.</title>
        <authorList>
            <person name="Tsuji J.M."/>
            <person name="Shaw N.A."/>
            <person name="Nagashima S."/>
            <person name="Venkiteswaran J.J."/>
            <person name="Schiff S.L."/>
            <person name="Watanabe T."/>
            <person name="Fukui M."/>
            <person name="Hanada S."/>
            <person name="Tank M."/>
            <person name="Neufeld J.D."/>
        </authorList>
    </citation>
    <scope>NUCLEOTIDE SEQUENCE</scope>
    <source>
        <strain evidence="8">L227-S17</strain>
    </source>
</reference>
<evidence type="ECO:0000313" key="9">
    <source>
        <dbReference type="Proteomes" id="UP000521676"/>
    </source>
</evidence>
<dbReference type="Gene3D" id="3.40.190.10">
    <property type="entry name" value="Periplasmic binding protein-like II"/>
    <property type="match status" value="1"/>
</dbReference>
<sequence>MKDKRAALLLAGVLLLTTLLYACGDSPTATVTTTAAATTVAKTTAAATTATTTAATTTAAVTATTAAATTVANAKPAVFHWAKTGEPLTLDPAYVTLTDAIGSQLADNLFEGLLELNPQMKVIPASAEALPTVSADGKLYTFKLRKDLKFSNGDPLNATDFIYSWNRVARSGITAAAGSAFSLVDGFDTVWNQKDEATRTAMTVSGFKAVDDYTIEITLKKPGTYFLTQSTLPGFYPVNRKVIEANPAKVGEPNKSFMSAETVVSNGPFLIKDWKRDTTIRLEPNPYYSGNPKPSVSAVTIDVIKDATTSKLKYDNGELDEVGVPLADMQTAPKDPKYKDAYVQVPLARTTWLAFNMSGDNVFSRNLKLRQAFAYSLDLTLITQGALSGSAFSATSLLPKGFPGYHEMNNFAYNLDKAKQLFKDAGYDTPEKIKTLEQEINNWGNGGLGGGLVNSGDRNANKVMMENIQQQLKTAFGVELKVNLVATLKEFVQRRDQNHEFLLYRGNWEANYPDPQTFYESTFFSTSSGNSSGYKNPLYDELVTKANSASDSSQRYDLYYQAEQVLQNDVAYIPMYNAVEPRLIRPTIQNWGYNAQGPMKLKYMQIKPS</sequence>
<evidence type="ECO:0000313" key="8">
    <source>
        <dbReference type="EMBL" id="WJW66076.1"/>
    </source>
</evidence>
<dbReference type="GO" id="GO:0043190">
    <property type="term" value="C:ATP-binding cassette (ABC) transporter complex"/>
    <property type="evidence" value="ECO:0007669"/>
    <property type="project" value="InterPro"/>
</dbReference>
<keyword evidence="3" id="KW-0813">Transport</keyword>
<dbReference type="Gene3D" id="3.90.76.10">
    <property type="entry name" value="Dipeptide-binding Protein, Domain 1"/>
    <property type="match status" value="1"/>
</dbReference>
<evidence type="ECO:0000259" key="6">
    <source>
        <dbReference type="Pfam" id="PF00496"/>
    </source>
</evidence>
<evidence type="ECO:0000313" key="10">
    <source>
        <dbReference type="Proteomes" id="UP001431572"/>
    </source>
</evidence>
<dbReference type="GO" id="GO:1904680">
    <property type="term" value="F:peptide transmembrane transporter activity"/>
    <property type="evidence" value="ECO:0007669"/>
    <property type="project" value="TreeGrafter"/>
</dbReference>
<evidence type="ECO:0000256" key="1">
    <source>
        <dbReference type="ARBA" id="ARBA00004196"/>
    </source>
</evidence>
<dbReference type="AlphaFoldDB" id="A0A8T7M3Q7"/>
<evidence type="ECO:0000313" key="7">
    <source>
        <dbReference type="EMBL" id="NWJ46705.1"/>
    </source>
</evidence>
<dbReference type="EMBL" id="JACATZ010000001">
    <property type="protein sequence ID" value="NWJ46705.1"/>
    <property type="molecule type" value="Genomic_DNA"/>
</dbReference>
<dbReference type="InterPro" id="IPR030678">
    <property type="entry name" value="Peptide/Ni-bd"/>
</dbReference>
<reference evidence="7 9" key="1">
    <citation type="submission" date="2020-06" db="EMBL/GenBank/DDBJ databases">
        <title>Anoxygenic phototrophic Chloroflexota member uses a Type I reaction center.</title>
        <authorList>
            <person name="Tsuji J.M."/>
            <person name="Shaw N.A."/>
            <person name="Nagashima S."/>
            <person name="Venkiteswaran J."/>
            <person name="Schiff S.L."/>
            <person name="Hanada S."/>
            <person name="Tank M."/>
            <person name="Neufeld J.D."/>
        </authorList>
    </citation>
    <scope>NUCLEOTIDE SEQUENCE [LARGE SCALE GENOMIC DNA]</scope>
    <source>
        <strain evidence="7">L227-S17</strain>
    </source>
</reference>
<dbReference type="PIRSF" id="PIRSF002741">
    <property type="entry name" value="MppA"/>
    <property type="match status" value="1"/>
</dbReference>
<dbReference type="PANTHER" id="PTHR30290">
    <property type="entry name" value="PERIPLASMIC BINDING COMPONENT OF ABC TRANSPORTER"/>
    <property type="match status" value="1"/>
</dbReference>
<dbReference type="GO" id="GO:0042597">
    <property type="term" value="C:periplasmic space"/>
    <property type="evidence" value="ECO:0007669"/>
    <property type="project" value="UniProtKB-ARBA"/>
</dbReference>
<accession>A0A8T7M3Q7</accession>
<dbReference type="CDD" id="cd08504">
    <property type="entry name" value="PBP2_OppA"/>
    <property type="match status" value="1"/>
</dbReference>
<feature type="domain" description="Solute-binding protein family 5" evidence="6">
    <location>
        <begin position="121"/>
        <end position="529"/>
    </location>
</feature>
<evidence type="ECO:0000256" key="5">
    <source>
        <dbReference type="SAM" id="SignalP"/>
    </source>
</evidence>
<feature type="signal peptide" evidence="5">
    <location>
        <begin position="1"/>
        <end position="22"/>
    </location>
</feature>
<keyword evidence="4 5" id="KW-0732">Signal</keyword>
<feature type="chain" id="PRO_5035729552" evidence="5">
    <location>
        <begin position="23"/>
        <end position="609"/>
    </location>
</feature>
<gene>
    <name evidence="7" type="ORF">HXX08_12565</name>
    <name evidence="8" type="ORF">OZ401_001859</name>
</gene>
<comment type="similarity">
    <text evidence="2">Belongs to the bacterial solute-binding protein 5 family.</text>
</comment>
<protein>
    <submittedName>
        <fullName evidence="7">Peptide ABC transporter substrate-binding protein</fullName>
    </submittedName>
</protein>